<accession>A0AA38P349</accession>
<evidence type="ECO:0000256" key="1">
    <source>
        <dbReference type="SAM" id="MobiDB-lite"/>
    </source>
</evidence>
<evidence type="ECO:0000313" key="3">
    <source>
        <dbReference type="Proteomes" id="UP001163846"/>
    </source>
</evidence>
<feature type="compositionally biased region" description="Basic and acidic residues" evidence="1">
    <location>
        <begin position="171"/>
        <end position="184"/>
    </location>
</feature>
<dbReference type="Proteomes" id="UP001163846">
    <property type="component" value="Unassembled WGS sequence"/>
</dbReference>
<protein>
    <submittedName>
        <fullName evidence="2">Uncharacterized protein</fullName>
    </submittedName>
</protein>
<feature type="compositionally biased region" description="Pro residues" evidence="1">
    <location>
        <begin position="135"/>
        <end position="154"/>
    </location>
</feature>
<gene>
    <name evidence="2" type="ORF">F5878DRAFT_628283</name>
</gene>
<comment type="caution">
    <text evidence="2">The sequence shown here is derived from an EMBL/GenBank/DDBJ whole genome shotgun (WGS) entry which is preliminary data.</text>
</comment>
<evidence type="ECO:0000313" key="2">
    <source>
        <dbReference type="EMBL" id="KAJ3835300.1"/>
    </source>
</evidence>
<reference evidence="2" key="1">
    <citation type="submission" date="2022-08" db="EMBL/GenBank/DDBJ databases">
        <authorList>
            <consortium name="DOE Joint Genome Institute"/>
            <person name="Min B."/>
            <person name="Riley R."/>
            <person name="Sierra-Patev S."/>
            <person name="Naranjo-Ortiz M."/>
            <person name="Looney B."/>
            <person name="Konkel Z."/>
            <person name="Slot J.C."/>
            <person name="Sakamoto Y."/>
            <person name="Steenwyk J.L."/>
            <person name="Rokas A."/>
            <person name="Carro J."/>
            <person name="Camarero S."/>
            <person name="Ferreira P."/>
            <person name="Molpeceres G."/>
            <person name="Ruiz-Duenas F.J."/>
            <person name="Serrano A."/>
            <person name="Henrissat B."/>
            <person name="Drula E."/>
            <person name="Hughes K.W."/>
            <person name="Mata J.L."/>
            <person name="Ishikawa N.K."/>
            <person name="Vargas-Isla R."/>
            <person name="Ushijima S."/>
            <person name="Smith C.A."/>
            <person name="Ahrendt S."/>
            <person name="Andreopoulos W."/>
            <person name="He G."/>
            <person name="Labutti K."/>
            <person name="Lipzen A."/>
            <person name="Ng V."/>
            <person name="Sandor L."/>
            <person name="Barry K."/>
            <person name="Martinez A.T."/>
            <person name="Xiao Y."/>
            <person name="Gibbons J.G."/>
            <person name="Terashima K."/>
            <person name="Hibbett D.S."/>
            <person name="Grigoriev I.V."/>
        </authorList>
    </citation>
    <scope>NUCLEOTIDE SEQUENCE</scope>
    <source>
        <strain evidence="2">TFB9207</strain>
    </source>
</reference>
<keyword evidence="3" id="KW-1185">Reference proteome</keyword>
<dbReference type="EMBL" id="MU806425">
    <property type="protein sequence ID" value="KAJ3835300.1"/>
    <property type="molecule type" value="Genomic_DNA"/>
</dbReference>
<sequence>MSIFARPESPPPRAPSPDHCISLNPLPIRSKRSQASIRPMSAAACNNDAQPKQKHVLRSVHSLDTSHCSSEFTPSSTNNSLLLGHDLSGRQPSKGILKPSPPPSPSFVSISSRSSTSSGRPLAHSRSLQFASPYRSPPASPTINGPPPPVPPLPAFVFTGAEKEKDDDEEKDSKEKGEKEAMKEKPKKRRHSRAGGEAKSLTSRLFSLCTSRRNVAVC</sequence>
<feature type="region of interest" description="Disordered" evidence="1">
    <location>
        <begin position="1"/>
        <end position="202"/>
    </location>
</feature>
<dbReference type="AlphaFoldDB" id="A0AA38P349"/>
<organism evidence="2 3">
    <name type="scientific">Lentinula raphanica</name>
    <dbReference type="NCBI Taxonomy" id="153919"/>
    <lineage>
        <taxon>Eukaryota</taxon>
        <taxon>Fungi</taxon>
        <taxon>Dikarya</taxon>
        <taxon>Basidiomycota</taxon>
        <taxon>Agaricomycotina</taxon>
        <taxon>Agaricomycetes</taxon>
        <taxon>Agaricomycetidae</taxon>
        <taxon>Agaricales</taxon>
        <taxon>Marasmiineae</taxon>
        <taxon>Omphalotaceae</taxon>
        <taxon>Lentinula</taxon>
    </lineage>
</organism>
<name>A0AA38P349_9AGAR</name>
<proteinExistence type="predicted"/>
<feature type="compositionally biased region" description="Low complexity" evidence="1">
    <location>
        <begin position="106"/>
        <end position="122"/>
    </location>
</feature>
<feature type="compositionally biased region" description="Polar residues" evidence="1">
    <location>
        <begin position="62"/>
        <end position="81"/>
    </location>
</feature>